<protein>
    <recommendedName>
        <fullName evidence="6">Outer membrane usher protein EcpC</fullName>
    </recommendedName>
</protein>
<evidence type="ECO:0000313" key="5">
    <source>
        <dbReference type="Proteomes" id="UP000187148"/>
    </source>
</evidence>
<sequence length="845" mass="93129">MSVRIVENKTLQACVTYTVIFFAGMSEVYSSPLQSLHVAGIMVPDAFRKALQDGMSIPLFIHLNGVSGTQDDQRIGTASIWLDENMVKVRLIELEDQNGNASLNDHTRSKINSLKDIPFNEESKIPITANAWLYLNFQQLTLQVIVTQQALKTLFRPKIEDIGESSAEDLSSTIAYNFGIYNNKMKGGDISTSNYLSFDSVTALKEHHLMMNGTVYGLGSNSQQAQIYRAMYERDFSGFRVAGGMLDSWNLQSLGSVTALPSGRIYGFSWGNHAQSTVFNDSHSVIPVIVFLPSAGEVHLSRDGKLLSVQNFSMGSHEVDTSGLPYGIYDIKVDVIVNGQHISQNIQRVNKLFARGKSAGMPFRWQFWGGNIHMERWESGDREIQKAKNSLLIGLSTSGGLNALAWMASAYNYDSVTVGELQLSWPITEALQISMQNMLATDGSWSSISSLNATLPGKFSSVWLSQEKTSIGNTLRRSDATNIAIGASLNLNTLWSRLGSFSASYNKDRQHNSHYYTADYTQTLYNGQFGSLGLRAGLQRYQHSNSRQTTRMQKYVAFDFLLPLGSAFRAGITQQNGYAMANISAQKQFDEDDTIQAIGADISRGISGKNSNNKNLSATAWTKYENRFSTGTLSVNSGLDGYLSTNFTANGSLGWQGSEIGMSGSTEGNAGVILRTDIEHDGQLTARVNGRLFPLLGKRNYLPLDPYSRYEIEILNSKKSVDSYNIANGRKGQFTLYPGNVVTMVPEIKQMVTVSGRIRAEDGTLLANAHINNHIGRTRTDSNGEFVMDIDKKFPTVDFNYDDNKLCEANLDISNARGAVWVGDIICQGLKTFASTMVDGEINEG</sequence>
<evidence type="ECO:0000313" key="4">
    <source>
        <dbReference type="EMBL" id="APZ06030.1"/>
    </source>
</evidence>
<evidence type="ECO:0008006" key="6">
    <source>
        <dbReference type="Google" id="ProtNLM"/>
    </source>
</evidence>
<feature type="domain" description="Pilus assembly protein E-set like" evidence="3">
    <location>
        <begin position="286"/>
        <end position="351"/>
    </location>
</feature>
<feature type="domain" description="Pilus assembly protein C-terminal" evidence="2">
    <location>
        <begin position="736"/>
        <end position="828"/>
    </location>
</feature>
<dbReference type="KEGG" id="kco:BWI95_13730"/>
<evidence type="ECO:0000256" key="1">
    <source>
        <dbReference type="ARBA" id="ARBA00022729"/>
    </source>
</evidence>
<dbReference type="EMBL" id="CP019445">
    <property type="protein sequence ID" value="APZ06030.1"/>
    <property type="molecule type" value="Genomic_DNA"/>
</dbReference>
<organism evidence="4 5">
    <name type="scientific">Kosakonia cowanii JCM 10956 = DSM 18146</name>
    <dbReference type="NCBI Taxonomy" id="1300165"/>
    <lineage>
        <taxon>Bacteria</taxon>
        <taxon>Pseudomonadati</taxon>
        <taxon>Pseudomonadota</taxon>
        <taxon>Gammaproteobacteria</taxon>
        <taxon>Enterobacterales</taxon>
        <taxon>Enterobacteriaceae</taxon>
        <taxon>Kosakonia</taxon>
    </lineage>
</organism>
<proteinExistence type="predicted"/>
<gene>
    <name evidence="4" type="ORF">BWI95_13730</name>
</gene>
<name>A0A807LJ06_9ENTR</name>
<evidence type="ECO:0000259" key="2">
    <source>
        <dbReference type="Pfam" id="PF15976"/>
    </source>
</evidence>
<dbReference type="Proteomes" id="UP000187148">
    <property type="component" value="Chromosome"/>
</dbReference>
<keyword evidence="5" id="KW-1185">Reference proteome</keyword>
<accession>A0A807LJ06</accession>
<keyword evidence="1" id="KW-0732">Signal</keyword>
<dbReference type="Pfam" id="PF15976">
    <property type="entry name" value="CooC_C"/>
    <property type="match status" value="1"/>
</dbReference>
<dbReference type="AlphaFoldDB" id="A0A807LJ06"/>
<dbReference type="InterPro" id="IPR032636">
    <property type="entry name" value="Pilus_assem_E-set-like_dom"/>
</dbReference>
<dbReference type="Pfam" id="PF16967">
    <property type="entry name" value="TcfC"/>
    <property type="match status" value="1"/>
</dbReference>
<dbReference type="InterPro" id="IPR031917">
    <property type="entry name" value="Pilus_assem_C"/>
</dbReference>
<reference evidence="4 5" key="1">
    <citation type="submission" date="2017-01" db="EMBL/GenBank/DDBJ databases">
        <authorList>
            <person name="Cao J.-M."/>
        </authorList>
    </citation>
    <scope>NUCLEOTIDE SEQUENCE [LARGE SCALE GENOMIC DNA]</scope>
    <source>
        <strain evidence="4 5">888-76</strain>
    </source>
</reference>
<evidence type="ECO:0000259" key="3">
    <source>
        <dbReference type="Pfam" id="PF16967"/>
    </source>
</evidence>